<evidence type="ECO:0000313" key="1">
    <source>
        <dbReference type="EMBL" id="ELK26976.1"/>
    </source>
</evidence>
<organism evidence="1 2">
    <name type="scientific">Myotis davidii</name>
    <name type="common">David's myotis</name>
    <dbReference type="NCBI Taxonomy" id="225400"/>
    <lineage>
        <taxon>Eukaryota</taxon>
        <taxon>Metazoa</taxon>
        <taxon>Chordata</taxon>
        <taxon>Craniata</taxon>
        <taxon>Vertebrata</taxon>
        <taxon>Euteleostomi</taxon>
        <taxon>Mammalia</taxon>
        <taxon>Eutheria</taxon>
        <taxon>Laurasiatheria</taxon>
        <taxon>Chiroptera</taxon>
        <taxon>Yangochiroptera</taxon>
        <taxon>Vespertilionidae</taxon>
        <taxon>Myotis</taxon>
    </lineage>
</organism>
<accession>L5LLT6</accession>
<dbReference type="EMBL" id="KB110620">
    <property type="protein sequence ID" value="ELK26976.1"/>
    <property type="molecule type" value="Genomic_DNA"/>
</dbReference>
<proteinExistence type="predicted"/>
<name>L5LLT6_MYODS</name>
<sequence>MGKPRFDDQPSLPGTVWRLESRVPCKRERADGHLVGFTSSPQASDGGVLCVCSRSDPCEPCSYRWCVWAVGRGEP</sequence>
<evidence type="ECO:0000313" key="2">
    <source>
        <dbReference type="Proteomes" id="UP000010556"/>
    </source>
</evidence>
<gene>
    <name evidence="1" type="ORF">MDA_GLEAN10016875</name>
</gene>
<keyword evidence="2" id="KW-1185">Reference proteome</keyword>
<reference evidence="2" key="1">
    <citation type="journal article" date="2013" name="Science">
        <title>Comparative analysis of bat genomes provides insight into the evolution of flight and immunity.</title>
        <authorList>
            <person name="Zhang G."/>
            <person name="Cowled C."/>
            <person name="Shi Z."/>
            <person name="Huang Z."/>
            <person name="Bishop-Lilly K.A."/>
            <person name="Fang X."/>
            <person name="Wynne J.W."/>
            <person name="Xiong Z."/>
            <person name="Baker M.L."/>
            <person name="Zhao W."/>
            <person name="Tachedjian M."/>
            <person name="Zhu Y."/>
            <person name="Zhou P."/>
            <person name="Jiang X."/>
            <person name="Ng J."/>
            <person name="Yang L."/>
            <person name="Wu L."/>
            <person name="Xiao J."/>
            <person name="Feng Y."/>
            <person name="Chen Y."/>
            <person name="Sun X."/>
            <person name="Zhang Y."/>
            <person name="Marsh G.A."/>
            <person name="Crameri G."/>
            <person name="Broder C.C."/>
            <person name="Frey K.G."/>
            <person name="Wang L.F."/>
            <person name="Wang J."/>
        </authorList>
    </citation>
    <scope>NUCLEOTIDE SEQUENCE [LARGE SCALE GENOMIC DNA]</scope>
</reference>
<dbReference type="Proteomes" id="UP000010556">
    <property type="component" value="Unassembled WGS sequence"/>
</dbReference>
<dbReference type="AlphaFoldDB" id="L5LLT6"/>
<protein>
    <submittedName>
        <fullName evidence="1">Uncharacterized protein</fullName>
    </submittedName>
</protein>